<dbReference type="FunFam" id="2.60.40.1120:FF:000003">
    <property type="entry name" value="Outer membrane protein Omp121"/>
    <property type="match status" value="1"/>
</dbReference>
<dbReference type="InterPro" id="IPR023997">
    <property type="entry name" value="TonB-dep_OMP_SusC/RagA_CS"/>
</dbReference>
<evidence type="ECO:0000256" key="3">
    <source>
        <dbReference type="ARBA" id="ARBA00022452"/>
    </source>
</evidence>
<evidence type="ECO:0000256" key="8">
    <source>
        <dbReference type="SAM" id="SignalP"/>
    </source>
</evidence>
<dbReference type="PROSITE" id="PS52016">
    <property type="entry name" value="TONB_DEPENDENT_REC_3"/>
    <property type="match status" value="1"/>
</dbReference>
<dbReference type="PATRIC" id="fig|320787.5.peg.2120"/>
<dbReference type="AlphaFoldDB" id="A0A0H4PSR4"/>
<reference evidence="10 11" key="1">
    <citation type="submission" date="2015-07" db="EMBL/GenBank/DDBJ databases">
        <authorList>
            <person name="Kim K.M."/>
        </authorList>
    </citation>
    <scope>NUCLEOTIDE SEQUENCE [LARGE SCALE GENOMIC DNA]</scope>
    <source>
        <strain evidence="10 11">KCTC 12363</strain>
    </source>
</reference>
<dbReference type="GO" id="GO:0009279">
    <property type="term" value="C:cell outer membrane"/>
    <property type="evidence" value="ECO:0007669"/>
    <property type="project" value="UniProtKB-SubCell"/>
</dbReference>
<dbReference type="Proteomes" id="UP000036520">
    <property type="component" value="Chromosome"/>
</dbReference>
<keyword evidence="2 7" id="KW-0813">Transport</keyword>
<evidence type="ECO:0000313" key="10">
    <source>
        <dbReference type="EMBL" id="AKP51347.1"/>
    </source>
</evidence>
<evidence type="ECO:0000256" key="6">
    <source>
        <dbReference type="ARBA" id="ARBA00023237"/>
    </source>
</evidence>
<keyword evidence="8" id="KW-0732">Signal</keyword>
<dbReference type="InterPro" id="IPR008969">
    <property type="entry name" value="CarboxyPept-like_regulatory"/>
</dbReference>
<evidence type="ECO:0000313" key="11">
    <source>
        <dbReference type="Proteomes" id="UP000036520"/>
    </source>
</evidence>
<evidence type="ECO:0000256" key="7">
    <source>
        <dbReference type="PROSITE-ProRule" id="PRU01360"/>
    </source>
</evidence>
<feature type="signal peptide" evidence="8">
    <location>
        <begin position="1"/>
        <end position="19"/>
    </location>
</feature>
<sequence length="1022" mass="111384">MKKRLLVFFLALFTIQAMAQNRTITGTVTDADADAPLPGVSILVKGTNTGTITDIDGNYSVDVSSSSAVLVFSYLGYGKIERAVGNNSELNVALEAEESALSEVVVTAFGLEREKKALTYTVQDVSTEEITQARELNVMNSLSGKVAGLSINRSGSGVGGSTRVVLRGNRSISGDSQPLYIVDGVPAKGIETLNPDDIASINVLKGPNAAALYGSRANNGAIVVTTKRGSADGFKVSLNTSYMFDNPLILTNYQNVYGQGSNGNYSPTSEFSWGPKMDGSSVAFWSPDPNSNIDSYEFSPQPNNIKDFYQTGHNLATTLAISGGNEKNQTYFSYTYTDAAGVVPNNELGRHSINLRITNKLTDKLTLDSKINYIRQDINNQLAQGENYANPTRHIVRLPRNIRTEDISNFEYIDASGAAKQNYFNPGSNGGANPYWPLNRNLSKDTFDRIIAFTSANYEISEGFTVMARASLDRTFGVSEEKLYNDTYIIAQNGRFSVGQSESMEINTDFLISYEKTLSQDWYFNINAGGNSRINRNSSLNSNTGQNMIVPNFFALSNTQQVVSSYGVGSPKDVNSLYGFGQLAWKNAIFLDITARNDWSSTLPRANWSFFYPSVGINAVISDLVEFPSWFTFAKARGSFAEVGNDTNPYQLQRTAAFGAGGLGGYVSLSTQLPNANLLPESTRSIELGTDLRFLDNRLGVDFTYYKTNSFNQLFTVALPVGSGASSFFTNGGDVQNEGIEVVLNITPMRRADFNWNITSNFARNISMVNEINDERPSIVVGSDFLREFRVEEGELFGEVYSRGYLRNEDGAVIIGENGVPRTTPGKTVRVANYNPVWTGGIQNSFKYKNFTANFTIDFRQGGSIASFTNAVTFADGVTEETLYGRDGGLIFGDNFMSHETAVMELEDGTYAPNTIETTAELFWVNMGGRNAPIGEVFSVSATNIRMREAVIGYAIPASKLEGLPLSSVSISFVARNLFFFLNEAGNIDPDVTVGTSASAQGFDSFAPPTARSFGFNLNLGF</sequence>
<keyword evidence="4 7" id="KW-0812">Transmembrane</keyword>
<dbReference type="Gene3D" id="2.60.40.1120">
    <property type="entry name" value="Carboxypeptidase-like, regulatory domain"/>
    <property type="match status" value="1"/>
</dbReference>
<keyword evidence="6 7" id="KW-0998">Cell outer membrane</keyword>
<dbReference type="Gene3D" id="2.40.170.20">
    <property type="entry name" value="TonB-dependent receptor, beta-barrel domain"/>
    <property type="match status" value="1"/>
</dbReference>
<evidence type="ECO:0000256" key="2">
    <source>
        <dbReference type="ARBA" id="ARBA00022448"/>
    </source>
</evidence>
<dbReference type="InterPro" id="IPR036942">
    <property type="entry name" value="Beta-barrel_TonB_sf"/>
</dbReference>
<dbReference type="KEGG" id="camu:CA2015_1920"/>
<dbReference type="SUPFAM" id="SSF49464">
    <property type="entry name" value="Carboxypeptidase regulatory domain-like"/>
    <property type="match status" value="1"/>
</dbReference>
<dbReference type="Pfam" id="PF13715">
    <property type="entry name" value="CarbopepD_reg_2"/>
    <property type="match status" value="1"/>
</dbReference>
<keyword evidence="11" id="KW-1185">Reference proteome</keyword>
<comment type="similarity">
    <text evidence="7">Belongs to the TonB-dependent receptor family.</text>
</comment>
<dbReference type="InterPro" id="IPR037066">
    <property type="entry name" value="Plug_dom_sf"/>
</dbReference>
<protein>
    <submittedName>
        <fullName evidence="10">TonB-dependent receptor</fullName>
    </submittedName>
</protein>
<dbReference type="InterPro" id="IPR023996">
    <property type="entry name" value="TonB-dep_OMP_SusC/RagA"/>
</dbReference>
<dbReference type="Pfam" id="PF07715">
    <property type="entry name" value="Plug"/>
    <property type="match status" value="1"/>
</dbReference>
<dbReference type="NCBIfam" id="TIGR04057">
    <property type="entry name" value="SusC_RagA_signa"/>
    <property type="match status" value="1"/>
</dbReference>
<comment type="subcellular location">
    <subcellularLocation>
        <location evidence="1 7">Cell outer membrane</location>
        <topology evidence="1 7">Multi-pass membrane protein</topology>
    </subcellularLocation>
</comment>
<keyword evidence="10" id="KW-0675">Receptor</keyword>
<proteinExistence type="inferred from homology"/>
<dbReference type="STRING" id="320787.CA2015_1920"/>
<dbReference type="OrthoDB" id="9768177at2"/>
<feature type="domain" description="TonB-dependent receptor plug" evidence="9">
    <location>
        <begin position="115"/>
        <end position="221"/>
    </location>
</feature>
<dbReference type="RefSeq" id="WP_048644454.1">
    <property type="nucleotide sequence ID" value="NZ_CAXBGM010000030.1"/>
</dbReference>
<dbReference type="Gene3D" id="2.170.130.10">
    <property type="entry name" value="TonB-dependent receptor, plug domain"/>
    <property type="match status" value="1"/>
</dbReference>
<evidence type="ECO:0000256" key="5">
    <source>
        <dbReference type="ARBA" id="ARBA00023136"/>
    </source>
</evidence>
<dbReference type="InterPro" id="IPR039426">
    <property type="entry name" value="TonB-dep_rcpt-like"/>
</dbReference>
<dbReference type="NCBIfam" id="TIGR04056">
    <property type="entry name" value="OMP_RagA_SusC"/>
    <property type="match status" value="1"/>
</dbReference>
<evidence type="ECO:0000256" key="4">
    <source>
        <dbReference type="ARBA" id="ARBA00022692"/>
    </source>
</evidence>
<gene>
    <name evidence="10" type="ORF">CA2015_1920</name>
</gene>
<name>A0A0H4PSR4_9BACT</name>
<feature type="chain" id="PRO_5005208252" evidence="8">
    <location>
        <begin position="20"/>
        <end position="1022"/>
    </location>
</feature>
<keyword evidence="3 7" id="KW-1134">Transmembrane beta strand</keyword>
<accession>A0A0H4PSR4</accession>
<keyword evidence="5 7" id="KW-0472">Membrane</keyword>
<organism evidence="10 11">
    <name type="scientific">Cyclobacterium amurskyense</name>
    <dbReference type="NCBI Taxonomy" id="320787"/>
    <lineage>
        <taxon>Bacteria</taxon>
        <taxon>Pseudomonadati</taxon>
        <taxon>Bacteroidota</taxon>
        <taxon>Cytophagia</taxon>
        <taxon>Cytophagales</taxon>
        <taxon>Cyclobacteriaceae</taxon>
        <taxon>Cyclobacterium</taxon>
    </lineage>
</organism>
<evidence type="ECO:0000256" key="1">
    <source>
        <dbReference type="ARBA" id="ARBA00004571"/>
    </source>
</evidence>
<dbReference type="InterPro" id="IPR012910">
    <property type="entry name" value="Plug_dom"/>
</dbReference>
<evidence type="ECO:0000259" key="9">
    <source>
        <dbReference type="Pfam" id="PF07715"/>
    </source>
</evidence>
<dbReference type="SUPFAM" id="SSF56935">
    <property type="entry name" value="Porins"/>
    <property type="match status" value="1"/>
</dbReference>
<dbReference type="EMBL" id="CP012040">
    <property type="protein sequence ID" value="AKP51347.1"/>
    <property type="molecule type" value="Genomic_DNA"/>
</dbReference>